<gene>
    <name evidence="18" type="ORF">CNF02_05525</name>
</gene>
<feature type="domain" description="ExoI SH3-like" evidence="16">
    <location>
        <begin position="197"/>
        <end position="351"/>
    </location>
</feature>
<feature type="domain" description="ExoI C-terminal" evidence="17">
    <location>
        <begin position="354"/>
        <end position="474"/>
    </location>
</feature>
<keyword evidence="8 13" id="KW-0269">Exonuclease</keyword>
<proteinExistence type="predicted"/>
<name>A0A2A5WDP2_9GAMM</name>
<comment type="catalytic activity">
    <reaction evidence="1 13">
        <text>Exonucleolytic cleavage in the 3'- to 5'-direction to yield nucleoside 5'-phosphates.</text>
        <dbReference type="EC" id="3.1.11.1"/>
    </reaction>
</comment>
<dbReference type="Pfam" id="PF00929">
    <property type="entry name" value="RNase_T"/>
    <property type="match status" value="1"/>
</dbReference>
<feature type="binding site" evidence="15">
    <location>
        <position position="10"/>
    </location>
    <ligand>
        <name>Mg(2+)</name>
        <dbReference type="ChEBI" id="CHEBI:18420"/>
        <label>1</label>
    </ligand>
</feature>
<keyword evidence="7 13" id="KW-0378">Hydrolase</keyword>
<evidence type="ECO:0000256" key="8">
    <source>
        <dbReference type="ARBA" id="ARBA00022839"/>
    </source>
</evidence>
<evidence type="ECO:0000256" key="1">
    <source>
        <dbReference type="ARBA" id="ARBA00000563"/>
    </source>
</evidence>
<evidence type="ECO:0000256" key="3">
    <source>
        <dbReference type="ARBA" id="ARBA00019900"/>
    </source>
</evidence>
<dbReference type="Gene3D" id="1.20.1280.70">
    <property type="entry name" value="Exonuclease ExoI, domain 3"/>
    <property type="match status" value="1"/>
</dbReference>
<dbReference type="EMBL" id="NTJZ01000004">
    <property type="protein sequence ID" value="PDH34256.1"/>
    <property type="molecule type" value="Genomic_DNA"/>
</dbReference>
<evidence type="ECO:0000256" key="4">
    <source>
        <dbReference type="ARBA" id="ARBA00022722"/>
    </source>
</evidence>
<feature type="binding site" evidence="15">
    <location>
        <position position="12"/>
    </location>
    <ligand>
        <name>Mg(2+)</name>
        <dbReference type="ChEBI" id="CHEBI:18420"/>
        <label>2</label>
    </ligand>
</feature>
<evidence type="ECO:0000256" key="9">
    <source>
        <dbReference type="ARBA" id="ARBA00022842"/>
    </source>
</evidence>
<dbReference type="FunFam" id="1.20.1280.70:FF:000001">
    <property type="entry name" value="Exodeoxyribonuclease I"/>
    <property type="match status" value="1"/>
</dbReference>
<evidence type="ECO:0000313" key="18">
    <source>
        <dbReference type="EMBL" id="PDH34256.1"/>
    </source>
</evidence>
<keyword evidence="4 13" id="KW-0540">Nuclease</keyword>
<keyword evidence="9 15" id="KW-0460">Magnesium</keyword>
<dbReference type="SUPFAM" id="SSF53098">
    <property type="entry name" value="Ribonuclease H-like"/>
    <property type="match status" value="1"/>
</dbReference>
<dbReference type="Gene3D" id="3.30.420.10">
    <property type="entry name" value="Ribonuclease H-like superfamily/Ribonuclease H"/>
    <property type="match status" value="1"/>
</dbReference>
<comment type="cofactor">
    <cofactor evidence="15">
        <name>Mg(2+)</name>
        <dbReference type="ChEBI" id="CHEBI:18420"/>
    </cofactor>
    <text evidence="15">Binds 2 Mg(2+) ions per monomer.</text>
</comment>
<dbReference type="InterPro" id="IPR023607">
    <property type="entry name" value="Exodeoxyribonuclease_I"/>
</dbReference>
<evidence type="ECO:0000259" key="17">
    <source>
        <dbReference type="PROSITE" id="PS51785"/>
    </source>
</evidence>
<keyword evidence="11 13" id="KW-0234">DNA repair</keyword>
<keyword evidence="10" id="KW-0238">DNA-binding</keyword>
<dbReference type="AlphaFoldDB" id="A0A2A5WDP2"/>
<comment type="subunit">
    <text evidence="12">Monomer. Interacts with ssb (via C-terminus); this interaction stimulates the exonuclease activity by recruiting the enzyme to its substrate.</text>
</comment>
<evidence type="ECO:0000256" key="14">
    <source>
        <dbReference type="PIRSR" id="PIRSR000977-1"/>
    </source>
</evidence>
<evidence type="ECO:0000256" key="2">
    <source>
        <dbReference type="ARBA" id="ARBA00012108"/>
    </source>
</evidence>
<feature type="binding site" evidence="14">
    <location>
        <position position="12"/>
    </location>
    <ligand>
        <name>substrate</name>
    </ligand>
</feature>
<evidence type="ECO:0000256" key="7">
    <source>
        <dbReference type="ARBA" id="ARBA00022801"/>
    </source>
</evidence>
<dbReference type="Gene3D" id="1.10.287.1240">
    <property type="match status" value="1"/>
</dbReference>
<evidence type="ECO:0000256" key="13">
    <source>
        <dbReference type="PIRNR" id="PIRNR000977"/>
    </source>
</evidence>
<dbReference type="Proteomes" id="UP000219329">
    <property type="component" value="Unassembled WGS sequence"/>
</dbReference>
<dbReference type="InterPro" id="IPR058561">
    <property type="entry name" value="Exonuc_1_C"/>
</dbReference>
<evidence type="ECO:0000259" key="16">
    <source>
        <dbReference type="PROSITE" id="PS51784"/>
    </source>
</evidence>
<evidence type="ECO:0000313" key="19">
    <source>
        <dbReference type="Proteomes" id="UP000219329"/>
    </source>
</evidence>
<dbReference type="CDD" id="cd06138">
    <property type="entry name" value="ExoI_N"/>
    <property type="match status" value="1"/>
</dbReference>
<dbReference type="InterPro" id="IPR038649">
    <property type="entry name" value="EXOI_SH3_sf"/>
</dbReference>
<feature type="binding site" evidence="14">
    <location>
        <position position="160"/>
    </location>
    <ligand>
        <name>substrate</name>
    </ligand>
</feature>
<dbReference type="Gene3D" id="3.30.1520.20">
    <property type="entry name" value="Exonuclease ExoI, domain 2"/>
    <property type="match status" value="1"/>
</dbReference>
<evidence type="ECO:0000256" key="6">
    <source>
        <dbReference type="ARBA" id="ARBA00022763"/>
    </source>
</evidence>
<sequence length="479" mass="55377">MTSTSIYWYDFETFGADPRRDRACQFAGIRTDEELNIIGDPLVLYCQPSNDFLPNPFACLITGITPQKANMEGVAEAEFIKLINNEFSVPNTCVAGYNSIRFDDEITRQTLYRNLFDPYEREWKNGNSRWDIIDMLRLCAATRPEGINWPKKDNGANSFKLDQLTLANEIDHTDAHDALSDVIATIEMAKLVKNKQPKLYEYVYQLKNKNKVRLELDLLTQKPILHVSMRYPASKGCLALIMPICSHPTNKNGVIVYDLLEDPSNWSDLSVEEIKKRIYTPKDKLSKGESRIPLKTLHVNRCPVIASPAVLQKDQAEICQINLDSCRIHWEKIQGDQVVKEKVSSAFNDESFPIETDPDLMIYSGGFFSDNDRSLMETIRETEAGDLGRLDLPFRDPRLQEMLFRYRARNYMGTLNQDEQERWKKYRKDKLLNPDAITRYRKETEKAWDRVSEAKDIRGQAILSELQEYVDELVQSLME</sequence>
<dbReference type="NCBIfam" id="NF008746">
    <property type="entry name" value="PRK11779.1"/>
    <property type="match status" value="1"/>
</dbReference>
<dbReference type="GO" id="GO:0008310">
    <property type="term" value="F:single-stranded DNA 3'-5' DNA exonuclease activity"/>
    <property type="evidence" value="ECO:0007669"/>
    <property type="project" value="UniProtKB-EC"/>
</dbReference>
<evidence type="ECO:0000256" key="11">
    <source>
        <dbReference type="ARBA" id="ARBA00023204"/>
    </source>
</evidence>
<dbReference type="InterPro" id="IPR036397">
    <property type="entry name" value="RNaseH_sf"/>
</dbReference>
<dbReference type="FunFam" id="3.30.420.10:FF:000033">
    <property type="entry name" value="Exodeoxyribonuclease I"/>
    <property type="match status" value="1"/>
</dbReference>
<dbReference type="InterPro" id="IPR013620">
    <property type="entry name" value="Exonuc_1_SH3"/>
</dbReference>
<dbReference type="PROSITE" id="PS51785">
    <property type="entry name" value="EXOI_C"/>
    <property type="match status" value="1"/>
</dbReference>
<evidence type="ECO:0000256" key="10">
    <source>
        <dbReference type="ARBA" id="ARBA00023125"/>
    </source>
</evidence>
<dbReference type="GO" id="GO:0003677">
    <property type="term" value="F:DNA binding"/>
    <property type="evidence" value="ECO:0007669"/>
    <property type="project" value="UniProtKB-KW"/>
</dbReference>
<feature type="binding site" evidence="15">
    <location>
        <position position="181"/>
    </location>
    <ligand>
        <name>Mg(2+)</name>
        <dbReference type="ChEBI" id="CHEBI:18420"/>
        <label>2</label>
    </ligand>
</feature>
<dbReference type="InterPro" id="IPR034747">
    <property type="entry name" value="EXOI_SH3"/>
</dbReference>
<evidence type="ECO:0000256" key="15">
    <source>
        <dbReference type="PIRSR" id="PIRSR000977-2"/>
    </source>
</evidence>
<dbReference type="InterPro" id="IPR013520">
    <property type="entry name" value="Ribonucl_H"/>
</dbReference>
<evidence type="ECO:0000256" key="12">
    <source>
        <dbReference type="ARBA" id="ARBA00046792"/>
    </source>
</evidence>
<keyword evidence="6 13" id="KW-0227">DNA damage</keyword>
<dbReference type="InterPro" id="IPR012337">
    <property type="entry name" value="RNaseH-like_sf"/>
</dbReference>
<protein>
    <recommendedName>
        <fullName evidence="3 13">Exodeoxyribonuclease I</fullName>
        <ecNumber evidence="2 13">3.1.11.1</ecNumber>
    </recommendedName>
</protein>
<keyword evidence="5 15" id="KW-0479">Metal-binding</keyword>
<dbReference type="PIRSF" id="PIRSF000977">
    <property type="entry name" value="Exodeoxyribonuclease_I"/>
    <property type="match status" value="1"/>
</dbReference>
<dbReference type="Pfam" id="PF08411">
    <property type="entry name" value="ExoI_SH3"/>
    <property type="match status" value="1"/>
</dbReference>
<dbReference type="GO" id="GO:0006281">
    <property type="term" value="P:DNA repair"/>
    <property type="evidence" value="ECO:0007669"/>
    <property type="project" value="UniProtKB-KW"/>
</dbReference>
<reference evidence="18 19" key="1">
    <citation type="submission" date="2017-08" db="EMBL/GenBank/DDBJ databases">
        <title>Fine stratification of microbial communities through a metagenomic profile of the photic zone.</title>
        <authorList>
            <person name="Haro-Moreno J.M."/>
            <person name="Lopez-Perez M."/>
            <person name="De La Torre J."/>
            <person name="Picazo A."/>
            <person name="Camacho A."/>
            <person name="Rodriguez-Valera F."/>
        </authorList>
    </citation>
    <scope>NUCLEOTIDE SEQUENCE [LARGE SCALE GENOMIC DNA]</scope>
    <source>
        <strain evidence="18">MED-G28</strain>
    </source>
</reference>
<evidence type="ECO:0000256" key="5">
    <source>
        <dbReference type="ARBA" id="ARBA00022723"/>
    </source>
</evidence>
<dbReference type="Pfam" id="PF26016">
    <property type="entry name" value="ExoI_C"/>
    <property type="match status" value="1"/>
</dbReference>
<comment type="caution">
    <text evidence="18">The sequence shown here is derived from an EMBL/GenBank/DDBJ whole genome shotgun (WGS) entry which is preliminary data.</text>
</comment>
<dbReference type="EC" id="3.1.11.1" evidence="2 13"/>
<accession>A0A2A5WDP2</accession>
<dbReference type="GO" id="GO:0046872">
    <property type="term" value="F:metal ion binding"/>
    <property type="evidence" value="ECO:0007669"/>
    <property type="project" value="UniProtKB-KW"/>
</dbReference>
<organism evidence="18 19">
    <name type="scientific">OM182 bacterium MED-G28</name>
    <dbReference type="NCBI Taxonomy" id="1986256"/>
    <lineage>
        <taxon>Bacteria</taxon>
        <taxon>Pseudomonadati</taxon>
        <taxon>Pseudomonadota</taxon>
        <taxon>Gammaproteobacteria</taxon>
        <taxon>OMG group</taxon>
        <taxon>OM182 clade</taxon>
    </lineage>
</organism>
<dbReference type="PROSITE" id="PS51784">
    <property type="entry name" value="EXOI_SH3"/>
    <property type="match status" value="1"/>
</dbReference>